<accession>A0A143Z5F7</accession>
<dbReference type="RefSeq" id="WP_068562556.1">
    <property type="nucleotide sequence ID" value="NZ_FJNB01000023.1"/>
</dbReference>
<dbReference type="AlphaFoldDB" id="A0A143Z5F7"/>
<gene>
    <name evidence="2" type="ORF">SAMN05216375_12913</name>
    <name evidence="1" type="ORF">TR210_2502</name>
</gene>
<reference evidence="2 4" key="2">
    <citation type="submission" date="2016-10" db="EMBL/GenBank/DDBJ databases">
        <authorList>
            <person name="Varghese N."/>
            <person name="Submissions S."/>
        </authorList>
    </citation>
    <scope>NUCLEOTIDE SEQUENCE [LARGE SCALE GENOMIC DNA]</scope>
    <source>
        <strain evidence="2 4">DSM 22150</strain>
    </source>
</reference>
<protein>
    <submittedName>
        <fullName evidence="1">Uncharacterized protein</fullName>
    </submittedName>
</protein>
<dbReference type="Proteomes" id="UP000076878">
    <property type="component" value="Unassembled WGS sequence"/>
</dbReference>
<evidence type="ECO:0000313" key="1">
    <source>
        <dbReference type="EMBL" id="CZR07906.1"/>
    </source>
</evidence>
<evidence type="ECO:0000313" key="2">
    <source>
        <dbReference type="EMBL" id="SEJ82208.1"/>
    </source>
</evidence>
<dbReference type="EMBL" id="FJNB01000023">
    <property type="protein sequence ID" value="CZR07906.1"/>
    <property type="molecule type" value="Genomic_DNA"/>
</dbReference>
<name>A0A143Z5F7_9LACT</name>
<evidence type="ECO:0000313" key="4">
    <source>
        <dbReference type="Proteomes" id="UP000199280"/>
    </source>
</evidence>
<sequence>MTIALDTQVANQLYKKQLALEGKSVKAFEDEMLQEALGKLFDRTSTEYKLFKAVILDYHKQEKINKRLAEQLQNPTQIVPQVALLVEADMPTPKEQVDN</sequence>
<dbReference type="STRING" id="640938.TR210_2502"/>
<proteinExistence type="predicted"/>
<keyword evidence="4" id="KW-1185">Reference proteome</keyword>
<dbReference type="Proteomes" id="UP000199280">
    <property type="component" value="Unassembled WGS sequence"/>
</dbReference>
<evidence type="ECO:0000313" key="3">
    <source>
        <dbReference type="Proteomes" id="UP000076878"/>
    </source>
</evidence>
<organism evidence="1 3">
    <name type="scientific">Trichococcus ilyis</name>
    <dbReference type="NCBI Taxonomy" id="640938"/>
    <lineage>
        <taxon>Bacteria</taxon>
        <taxon>Bacillati</taxon>
        <taxon>Bacillota</taxon>
        <taxon>Bacilli</taxon>
        <taxon>Lactobacillales</taxon>
        <taxon>Carnobacteriaceae</taxon>
        <taxon>Trichococcus</taxon>
    </lineage>
</organism>
<reference evidence="1 3" key="1">
    <citation type="submission" date="2016-02" db="EMBL/GenBank/DDBJ databases">
        <authorList>
            <person name="Wen L."/>
            <person name="He K."/>
            <person name="Yang H."/>
        </authorList>
    </citation>
    <scope>NUCLEOTIDE SEQUENCE [LARGE SCALE GENOMIC DNA]</scope>
    <source>
        <strain evidence="1">Trichococcus_R210</strain>
    </source>
</reference>
<dbReference type="EMBL" id="FNYT01000029">
    <property type="protein sequence ID" value="SEJ82208.1"/>
    <property type="molecule type" value="Genomic_DNA"/>
</dbReference>